<evidence type="ECO:0000313" key="3">
    <source>
        <dbReference type="EMBL" id="MCU7551432.1"/>
    </source>
</evidence>
<proteinExistence type="predicted"/>
<dbReference type="InterPro" id="IPR008928">
    <property type="entry name" value="6-hairpin_glycosidase_sf"/>
</dbReference>
<dbReference type="EMBL" id="JAOTIF010000020">
    <property type="protein sequence ID" value="MCU7551432.1"/>
    <property type="molecule type" value="Genomic_DNA"/>
</dbReference>
<gene>
    <name evidence="3" type="ORF">OCK74_20080</name>
</gene>
<name>A0A9X2XZA0_9BACT</name>
<reference evidence="3" key="1">
    <citation type="submission" date="2022-09" db="EMBL/GenBank/DDBJ databases">
        <authorList>
            <person name="Yuan C."/>
            <person name="Ke Z."/>
        </authorList>
    </citation>
    <scope>NUCLEOTIDE SEQUENCE</scope>
    <source>
        <strain evidence="3">LB-8</strain>
    </source>
</reference>
<evidence type="ECO:0000313" key="4">
    <source>
        <dbReference type="Proteomes" id="UP001155483"/>
    </source>
</evidence>
<organism evidence="3 4">
    <name type="scientific">Paraflavisolibacter caeni</name>
    <dbReference type="NCBI Taxonomy" id="2982496"/>
    <lineage>
        <taxon>Bacteria</taxon>
        <taxon>Pseudomonadati</taxon>
        <taxon>Bacteroidota</taxon>
        <taxon>Chitinophagia</taxon>
        <taxon>Chitinophagales</taxon>
        <taxon>Chitinophagaceae</taxon>
        <taxon>Paraflavisolibacter</taxon>
    </lineage>
</organism>
<feature type="signal peptide" evidence="1">
    <location>
        <begin position="1"/>
        <end position="25"/>
    </location>
</feature>
<keyword evidence="4" id="KW-1185">Reference proteome</keyword>
<dbReference type="Proteomes" id="UP001155483">
    <property type="component" value="Unassembled WGS sequence"/>
</dbReference>
<dbReference type="Pfam" id="PF17389">
    <property type="entry name" value="Bac_rhamnosid6H"/>
    <property type="match status" value="1"/>
</dbReference>
<accession>A0A9X2XZA0</accession>
<evidence type="ECO:0000259" key="2">
    <source>
        <dbReference type="Pfam" id="PF17389"/>
    </source>
</evidence>
<dbReference type="InterPro" id="IPR035396">
    <property type="entry name" value="Bac_rhamnosid6H"/>
</dbReference>
<sequence>MKKNTLSSTALLCSLLLFLFPQAHGQSSDENYSKSIMAGISNKGQNKNQPYITAGDRTYIIGTQDGNFPDMGGHVKGEMGGLWLHPIKLLDGFWIKLKDINTENESWLSEASEFVNYPYGNKIKYSPVLNGLETERFQFCPDGQQGMIIQYTIKNTSNQKRTLDLGFFAKTDISPVWFSKEIGIIDHKDKVVWEPGNGFFIGSDDSAHAWTVVWGASIPSTGQLIGTDEIPQKTIGNGVAATSDYRLLIDKNSSITVSFIIAGSAKDKNEAINAYKGLAKNHAKLLEEKKKHYASIIERARIKIPDQSLQEVYNWVKVNTAWLIRDVPGIGRGLGAGFMEYPWWFGCDNTYSLQAVMATGDFDLAKQTLRLLKNESMKKNGNGRIAHEISTNGAVANPGNTQETAQFIMCVEKLFEWTGDMDFIKEMYPVMKMGINWLLKDMDQNKNLFPEGYGIMEVHGLNAELIDVAVYTQQALKATARIAGILNDLQVQNQYLQLSARLAEKINQDFWDESESSYCDFYGNTEQAVSATEGAIRQLGFRKVDSTLNERDKQLLTYYEQLKNKFSAMPATNRGWITNKNWVINTPMETGIAPAEKAIKLLDKIRKEHLGAYGPYLSAVEKRHMMTIATGVQAVAEYMYGRTNESMWYVNKIVQTFNRVLPGSISEMMPDYGCFTQAWTSYGVVLPLVRHVFGIQPDASNKSIIVEPHLPSGWEDISIENLFVGNNIISFTRTKTSRGIEYILTSKEQDWKIILKLKDSDGAKYYLNGMQISLDSSGIKMAGKNNKLLIVHKS</sequence>
<dbReference type="GO" id="GO:0005975">
    <property type="term" value="P:carbohydrate metabolic process"/>
    <property type="evidence" value="ECO:0007669"/>
    <property type="project" value="InterPro"/>
</dbReference>
<protein>
    <recommendedName>
        <fullName evidence="2">Alpha-L-rhamnosidase six-hairpin glycosidase domain-containing protein</fullName>
    </recommendedName>
</protein>
<feature type="domain" description="Alpha-L-rhamnosidase six-hairpin glycosidase" evidence="2">
    <location>
        <begin position="344"/>
        <end position="518"/>
    </location>
</feature>
<keyword evidence="1" id="KW-0732">Signal</keyword>
<comment type="caution">
    <text evidence="3">The sequence shown here is derived from an EMBL/GenBank/DDBJ whole genome shotgun (WGS) entry which is preliminary data.</text>
</comment>
<feature type="chain" id="PRO_5040873655" description="Alpha-L-rhamnosidase six-hairpin glycosidase domain-containing protein" evidence="1">
    <location>
        <begin position="26"/>
        <end position="794"/>
    </location>
</feature>
<dbReference type="RefSeq" id="WP_279298871.1">
    <property type="nucleotide sequence ID" value="NZ_JAOTIF010000020.1"/>
</dbReference>
<dbReference type="AlphaFoldDB" id="A0A9X2XZA0"/>
<dbReference type="SUPFAM" id="SSF48208">
    <property type="entry name" value="Six-hairpin glycosidases"/>
    <property type="match status" value="1"/>
</dbReference>
<evidence type="ECO:0000256" key="1">
    <source>
        <dbReference type="SAM" id="SignalP"/>
    </source>
</evidence>
<dbReference type="Gene3D" id="1.50.10.10">
    <property type="match status" value="1"/>
</dbReference>
<reference evidence="3" key="2">
    <citation type="submission" date="2023-04" db="EMBL/GenBank/DDBJ databases">
        <title>Paracnuella aquatica gen. nov., sp. nov., a member of the family Chitinophagaceae isolated from a hot spring.</title>
        <authorList>
            <person name="Wang C."/>
        </authorList>
    </citation>
    <scope>NUCLEOTIDE SEQUENCE</scope>
    <source>
        <strain evidence="3">LB-8</strain>
    </source>
</reference>
<dbReference type="InterPro" id="IPR012341">
    <property type="entry name" value="6hp_glycosidase-like_sf"/>
</dbReference>